<dbReference type="InterPro" id="IPR001647">
    <property type="entry name" value="HTH_TetR"/>
</dbReference>
<evidence type="ECO:0000313" key="8">
    <source>
        <dbReference type="Proteomes" id="UP001162811"/>
    </source>
</evidence>
<dbReference type="PANTHER" id="PTHR30055">
    <property type="entry name" value="HTH-TYPE TRANSCRIPTIONAL REGULATOR RUTR"/>
    <property type="match status" value="1"/>
</dbReference>
<dbReference type="PANTHER" id="PTHR30055:SF234">
    <property type="entry name" value="HTH-TYPE TRANSCRIPTIONAL REGULATOR BETI"/>
    <property type="match status" value="1"/>
</dbReference>
<evidence type="ECO:0000256" key="5">
    <source>
        <dbReference type="PROSITE-ProRule" id="PRU00335"/>
    </source>
</evidence>
<dbReference type="InterPro" id="IPR041490">
    <property type="entry name" value="KstR2_TetR_C"/>
</dbReference>
<organism evidence="7 8">
    <name type="scientific">Ralstonia soli</name>
    <dbReference type="NCBI Taxonomy" id="2953896"/>
    <lineage>
        <taxon>Bacteria</taxon>
        <taxon>Pseudomonadati</taxon>
        <taxon>Pseudomonadota</taxon>
        <taxon>Betaproteobacteria</taxon>
        <taxon>Burkholderiales</taxon>
        <taxon>Burkholderiaceae</taxon>
        <taxon>Ralstonia</taxon>
    </lineage>
</organism>
<dbReference type="PROSITE" id="PS01081">
    <property type="entry name" value="HTH_TETR_1"/>
    <property type="match status" value="1"/>
</dbReference>
<reference evidence="7" key="1">
    <citation type="submission" date="2022-06" db="EMBL/GenBank/DDBJ databases">
        <authorList>
            <person name="Lu C.-H."/>
        </authorList>
    </citation>
    <scope>NUCLEOTIDE SEQUENCE</scope>
    <source>
        <strain evidence="7">21MJYT02-11</strain>
    </source>
</reference>
<feature type="DNA-binding region" description="H-T-H motif" evidence="5">
    <location>
        <begin position="34"/>
        <end position="53"/>
    </location>
</feature>
<gene>
    <name evidence="7" type="ORF">NG900_06530</name>
</gene>
<dbReference type="InterPro" id="IPR050109">
    <property type="entry name" value="HTH-type_TetR-like_transc_reg"/>
</dbReference>
<dbReference type="InterPro" id="IPR023772">
    <property type="entry name" value="DNA-bd_HTH_TetR-type_CS"/>
</dbReference>
<evidence type="ECO:0000256" key="1">
    <source>
        <dbReference type="ARBA" id="ARBA00022491"/>
    </source>
</evidence>
<keyword evidence="1" id="KW-0678">Repressor</keyword>
<evidence type="ECO:0000259" key="6">
    <source>
        <dbReference type="PROSITE" id="PS50977"/>
    </source>
</evidence>
<keyword evidence="4" id="KW-0804">Transcription</keyword>
<dbReference type="PROSITE" id="PS50977">
    <property type="entry name" value="HTH_TETR_2"/>
    <property type="match status" value="1"/>
</dbReference>
<evidence type="ECO:0000256" key="4">
    <source>
        <dbReference type="ARBA" id="ARBA00023163"/>
    </source>
</evidence>
<protein>
    <submittedName>
        <fullName evidence="7">TetR/AcrR family transcriptional regulator</fullName>
    </submittedName>
</protein>
<proteinExistence type="predicted"/>
<dbReference type="SUPFAM" id="SSF46689">
    <property type="entry name" value="Homeodomain-like"/>
    <property type="match status" value="1"/>
</dbReference>
<dbReference type="Pfam" id="PF00440">
    <property type="entry name" value="TetR_N"/>
    <property type="match status" value="1"/>
</dbReference>
<keyword evidence="3 5" id="KW-0238">DNA-binding</keyword>
<evidence type="ECO:0000313" key="7">
    <source>
        <dbReference type="EMBL" id="MCO5397858.1"/>
    </source>
</evidence>
<dbReference type="EMBL" id="JAMXHT010000002">
    <property type="protein sequence ID" value="MCO5397858.1"/>
    <property type="molecule type" value="Genomic_DNA"/>
</dbReference>
<dbReference type="InterPro" id="IPR009057">
    <property type="entry name" value="Homeodomain-like_sf"/>
</dbReference>
<dbReference type="RefSeq" id="WP_252678161.1">
    <property type="nucleotide sequence ID" value="NZ_JAMXHT010000002.1"/>
</dbReference>
<reference evidence="7" key="2">
    <citation type="journal article" date="2023" name="Front. Microbiol.">
        <title>Ralstonia chuxiongensis sp. nov., Ralstonia mojiangensis sp. nov., and Ralstonia soli sp. nov., isolated from tobacco fields, are three novel species in the family Burkholderiaceae.</title>
        <authorList>
            <person name="Lu C.H."/>
            <person name="Zhang Y.Y."/>
            <person name="Jiang N."/>
            <person name="Chen W."/>
            <person name="Shao X."/>
            <person name="Zhao Z.M."/>
            <person name="Lu W.L."/>
            <person name="Hu X."/>
            <person name="Xi Y.X."/>
            <person name="Zou S.Y."/>
            <person name="Wei Q.J."/>
            <person name="Lin Z.L."/>
            <person name="Gong L."/>
            <person name="Gai X.T."/>
            <person name="Zhang L.Q."/>
            <person name="Li J.Y."/>
            <person name="Jin Y."/>
            <person name="Xia Z.Y."/>
        </authorList>
    </citation>
    <scope>NUCLEOTIDE SEQUENCE</scope>
    <source>
        <strain evidence="7">21MJYT02-11</strain>
    </source>
</reference>
<dbReference type="Pfam" id="PF17932">
    <property type="entry name" value="TetR_C_24"/>
    <property type="match status" value="1"/>
</dbReference>
<sequence>MSKRQATSSNPDTREKLMRLAARAFGTQGYPAMTMRSIAEQAGIEAASIYYHFSSKEDLIDAVMAHSAESIFQHTRNHLEALPPNATAEERFKAALVGLLSALVTYGDYALAHGLMLAQLPEKVRERQIKRREQHQEFWHSLLKDLQAEGSLREDADLALCRVFILSAITSAQAWFNPKKGSPEKVVDELCSIFFEGGRPKNKAKPGRRNELVAS</sequence>
<keyword evidence="8" id="KW-1185">Reference proteome</keyword>
<dbReference type="InterPro" id="IPR036271">
    <property type="entry name" value="Tet_transcr_reg_TetR-rel_C_sf"/>
</dbReference>
<accession>A0ABT1AHI5</accession>
<dbReference type="Gene3D" id="1.10.357.10">
    <property type="entry name" value="Tetracycline Repressor, domain 2"/>
    <property type="match status" value="1"/>
</dbReference>
<dbReference type="Gene3D" id="1.10.10.60">
    <property type="entry name" value="Homeodomain-like"/>
    <property type="match status" value="1"/>
</dbReference>
<evidence type="ECO:0000256" key="3">
    <source>
        <dbReference type="ARBA" id="ARBA00023125"/>
    </source>
</evidence>
<dbReference type="SUPFAM" id="SSF48498">
    <property type="entry name" value="Tetracyclin repressor-like, C-terminal domain"/>
    <property type="match status" value="1"/>
</dbReference>
<name>A0ABT1AHI5_9RALS</name>
<dbReference type="PRINTS" id="PR00455">
    <property type="entry name" value="HTHTETR"/>
</dbReference>
<feature type="domain" description="HTH tetR-type" evidence="6">
    <location>
        <begin position="11"/>
        <end position="71"/>
    </location>
</feature>
<comment type="caution">
    <text evidence="7">The sequence shown here is derived from an EMBL/GenBank/DDBJ whole genome shotgun (WGS) entry which is preliminary data.</text>
</comment>
<evidence type="ECO:0000256" key="2">
    <source>
        <dbReference type="ARBA" id="ARBA00023015"/>
    </source>
</evidence>
<keyword evidence="2" id="KW-0805">Transcription regulation</keyword>
<dbReference type="Proteomes" id="UP001162811">
    <property type="component" value="Unassembled WGS sequence"/>
</dbReference>